<organism evidence="3 4">
    <name type="scientific">Mycobacterium bourgelatii</name>
    <dbReference type="NCBI Taxonomy" id="1273442"/>
    <lineage>
        <taxon>Bacteria</taxon>
        <taxon>Bacillati</taxon>
        <taxon>Actinomycetota</taxon>
        <taxon>Actinomycetes</taxon>
        <taxon>Mycobacteriales</taxon>
        <taxon>Mycobacteriaceae</taxon>
        <taxon>Mycobacterium</taxon>
    </lineage>
</organism>
<comment type="caution">
    <text evidence="3">The sequence shown here is derived from an EMBL/GenBank/DDBJ whole genome shotgun (WGS) entry which is preliminary data.</text>
</comment>
<dbReference type="Gene3D" id="3.40.1000.10">
    <property type="entry name" value="Mog1/PsbP, alpha/beta/alpha sandwich"/>
    <property type="match status" value="1"/>
</dbReference>
<dbReference type="Proteomes" id="UP000465360">
    <property type="component" value="Unassembled WGS sequence"/>
</dbReference>
<evidence type="ECO:0000313" key="3">
    <source>
        <dbReference type="EMBL" id="GFG92517.1"/>
    </source>
</evidence>
<dbReference type="InterPro" id="IPR019674">
    <property type="entry name" value="Lipoprotein_LpqN/LpqT-like"/>
</dbReference>
<dbReference type="Pfam" id="PF10738">
    <property type="entry name" value="Lpp-LpqN"/>
    <property type="match status" value="1"/>
</dbReference>
<gene>
    <name evidence="3" type="primary">lpqT</name>
    <name evidence="3" type="ORF">MBOU_45590</name>
</gene>
<evidence type="ECO:0000256" key="1">
    <source>
        <dbReference type="ARBA" id="ARBA00022729"/>
    </source>
</evidence>
<proteinExistence type="predicted"/>
<name>A0A7I9YVC0_MYCBU</name>
<feature type="chain" id="PRO_5029498852" evidence="2">
    <location>
        <begin position="25"/>
        <end position="220"/>
    </location>
</feature>
<protein>
    <submittedName>
        <fullName evidence="3">Putative lipoprotein LpqT</fullName>
    </submittedName>
</protein>
<feature type="signal peptide" evidence="2">
    <location>
        <begin position="1"/>
        <end position="24"/>
    </location>
</feature>
<dbReference type="AlphaFoldDB" id="A0A7I9YVC0"/>
<keyword evidence="1 2" id="KW-0732">Signal</keyword>
<keyword evidence="3" id="KW-0449">Lipoprotein</keyword>
<dbReference type="PROSITE" id="PS51257">
    <property type="entry name" value="PROKAR_LIPOPROTEIN"/>
    <property type="match status" value="1"/>
</dbReference>
<evidence type="ECO:0000313" key="4">
    <source>
        <dbReference type="Proteomes" id="UP000465360"/>
    </source>
</evidence>
<evidence type="ECO:0000256" key="2">
    <source>
        <dbReference type="SAM" id="SignalP"/>
    </source>
</evidence>
<dbReference type="RefSeq" id="WP_205351408.1">
    <property type="nucleotide sequence ID" value="NZ_BLKZ01000001.1"/>
</dbReference>
<dbReference type="EMBL" id="BLKZ01000001">
    <property type="protein sequence ID" value="GFG92517.1"/>
    <property type="molecule type" value="Genomic_DNA"/>
</dbReference>
<accession>A0A7I9YVC0</accession>
<reference evidence="3 4" key="1">
    <citation type="journal article" date="2019" name="Emerg. Microbes Infect.">
        <title>Comprehensive subspecies identification of 175 nontuberculous mycobacteria species based on 7547 genomic profiles.</title>
        <authorList>
            <person name="Matsumoto Y."/>
            <person name="Kinjo T."/>
            <person name="Motooka D."/>
            <person name="Nabeya D."/>
            <person name="Jung N."/>
            <person name="Uechi K."/>
            <person name="Horii T."/>
            <person name="Iida T."/>
            <person name="Fujita J."/>
            <person name="Nakamura S."/>
        </authorList>
    </citation>
    <scope>NUCLEOTIDE SEQUENCE [LARGE SCALE GENOMIC DNA]</scope>
    <source>
        <strain evidence="3 4">JCM 30725</strain>
    </source>
</reference>
<keyword evidence="4" id="KW-1185">Reference proteome</keyword>
<sequence length="220" mass="23533">MRTRALARISAAAALTVLTGSAVACGPKVPDYQTILTPSSQTSAPTTTEKPVPLSKYLEGIGVGGHQVAPDSLPGLTVSIPTPPGWERFTNPNIPPETVLISKGRKYPTARLVVFTMTGTFDPAEVARHGNADAYLFENFRKLDESSADFNGFPSSMLQGSYDLDGQRLHTWNRIVIPTSPGPAQEKFLVQLTITSLAAQAAPEAADIETIIRGFVVARK</sequence>